<evidence type="ECO:0000256" key="2">
    <source>
        <dbReference type="ARBA" id="ARBA00022723"/>
    </source>
</evidence>
<keyword evidence="2" id="KW-0479">Metal-binding</keyword>
<keyword evidence="4" id="KW-0560">Oxidoreductase</keyword>
<dbReference type="GO" id="GO:0004656">
    <property type="term" value="F:procollagen-proline 4-dioxygenase activity"/>
    <property type="evidence" value="ECO:0007669"/>
    <property type="project" value="TreeGrafter"/>
</dbReference>
<dbReference type="GO" id="GO:0031418">
    <property type="term" value="F:L-ascorbic acid binding"/>
    <property type="evidence" value="ECO:0007669"/>
    <property type="project" value="InterPro"/>
</dbReference>
<dbReference type="Gene3D" id="2.60.120.620">
    <property type="entry name" value="q2cbj1_9rhob like domain"/>
    <property type="match status" value="1"/>
</dbReference>
<evidence type="ECO:0000313" key="7">
    <source>
        <dbReference type="EMBL" id="KAF2262500.1"/>
    </source>
</evidence>
<evidence type="ECO:0000313" key="8">
    <source>
        <dbReference type="Proteomes" id="UP000800093"/>
    </source>
</evidence>
<comment type="caution">
    <text evidence="7">The sequence shown here is derived from an EMBL/GenBank/DDBJ whole genome shotgun (WGS) entry which is preliminary data.</text>
</comment>
<name>A0A9P4MYG6_9PLEO</name>
<dbReference type="GO" id="GO:0005506">
    <property type="term" value="F:iron ion binding"/>
    <property type="evidence" value="ECO:0007669"/>
    <property type="project" value="InterPro"/>
</dbReference>
<organism evidence="7 8">
    <name type="scientific">Lojkania enalia</name>
    <dbReference type="NCBI Taxonomy" id="147567"/>
    <lineage>
        <taxon>Eukaryota</taxon>
        <taxon>Fungi</taxon>
        <taxon>Dikarya</taxon>
        <taxon>Ascomycota</taxon>
        <taxon>Pezizomycotina</taxon>
        <taxon>Dothideomycetes</taxon>
        <taxon>Pleosporomycetidae</taxon>
        <taxon>Pleosporales</taxon>
        <taxon>Pleosporales incertae sedis</taxon>
        <taxon>Lojkania</taxon>
    </lineage>
</organism>
<keyword evidence="8" id="KW-1185">Reference proteome</keyword>
<gene>
    <name evidence="7" type="ORF">CC78DRAFT_534706</name>
</gene>
<dbReference type="PANTHER" id="PTHR10869:SF246">
    <property type="entry name" value="TRANSMEMBRANE PROLYL 4-HYDROXYLASE"/>
    <property type="match status" value="1"/>
</dbReference>
<evidence type="ECO:0000256" key="1">
    <source>
        <dbReference type="ARBA" id="ARBA00001961"/>
    </source>
</evidence>
<evidence type="ECO:0000256" key="5">
    <source>
        <dbReference type="ARBA" id="ARBA00023004"/>
    </source>
</evidence>
<evidence type="ECO:0000256" key="4">
    <source>
        <dbReference type="ARBA" id="ARBA00023002"/>
    </source>
</evidence>
<dbReference type="PANTHER" id="PTHR10869">
    <property type="entry name" value="PROLYL 4-HYDROXYLASE ALPHA SUBUNIT"/>
    <property type="match status" value="1"/>
</dbReference>
<dbReference type="GO" id="GO:0005783">
    <property type="term" value="C:endoplasmic reticulum"/>
    <property type="evidence" value="ECO:0007669"/>
    <property type="project" value="TreeGrafter"/>
</dbReference>
<reference evidence="8" key="1">
    <citation type="journal article" date="2020" name="Stud. Mycol.">
        <title>101 Dothideomycetes genomes: A test case for predicting lifestyles and emergence of pathogens.</title>
        <authorList>
            <person name="Haridas S."/>
            <person name="Albert R."/>
            <person name="Binder M."/>
            <person name="Bloem J."/>
            <person name="LaButti K."/>
            <person name="Salamov A."/>
            <person name="Andreopoulos B."/>
            <person name="Baker S."/>
            <person name="Barry K."/>
            <person name="Bills G."/>
            <person name="Bluhm B."/>
            <person name="Cannon C."/>
            <person name="Castanera R."/>
            <person name="Culley D."/>
            <person name="Daum C."/>
            <person name="Ezra D."/>
            <person name="Gonzalez J."/>
            <person name="Henrissat B."/>
            <person name="Kuo A."/>
            <person name="Liang C."/>
            <person name="Lipzen A."/>
            <person name="Lutzoni F."/>
            <person name="Magnuson J."/>
            <person name="Mondo S."/>
            <person name="Nolan M."/>
            <person name="Ohm R."/>
            <person name="Pangilinan J."/>
            <person name="Park H.-J."/>
            <person name="Ramirez L."/>
            <person name="Alfaro M."/>
            <person name="Sun H."/>
            <person name="Tritt A."/>
            <person name="Yoshinaga Y."/>
            <person name="Zwiers L.-H."/>
            <person name="Turgeon B."/>
            <person name="Goodwin S."/>
            <person name="Spatafora J."/>
            <person name="Crous P."/>
            <person name="Grigoriev I."/>
        </authorList>
    </citation>
    <scope>NUCLEOTIDE SEQUENCE [LARGE SCALE GENOMIC DNA]</scope>
    <source>
        <strain evidence="8">CBS 304.66</strain>
    </source>
</reference>
<dbReference type="InterPro" id="IPR006620">
    <property type="entry name" value="Pro_4_hyd_alph"/>
</dbReference>
<dbReference type="SMART" id="SM00702">
    <property type="entry name" value="P4Hc"/>
    <property type="match status" value="1"/>
</dbReference>
<dbReference type="EMBL" id="ML986639">
    <property type="protein sequence ID" value="KAF2262500.1"/>
    <property type="molecule type" value="Genomic_DNA"/>
</dbReference>
<protein>
    <recommendedName>
        <fullName evidence="6">Prolyl 4-hydroxylase alpha subunit domain-containing protein</fullName>
    </recommendedName>
</protein>
<accession>A0A9P4MYG6</accession>
<evidence type="ECO:0000259" key="6">
    <source>
        <dbReference type="SMART" id="SM00702"/>
    </source>
</evidence>
<dbReference type="Pfam" id="PF13640">
    <property type="entry name" value="2OG-FeII_Oxy_3"/>
    <property type="match status" value="1"/>
</dbReference>
<dbReference type="AlphaFoldDB" id="A0A9P4MYG6"/>
<proteinExistence type="predicted"/>
<dbReference type="OrthoDB" id="420380at2759"/>
<sequence>MSEAKFKPSTVWTEGVEHLDEKVRKSEKALLDRDEVVKCIEERARMFQGWRPDVFIEKLWSQRYTISGHYRHHYDWSTSTSTSGRISSFMVYVEANCTGGGTNFPRLKKPEDETWCRFVECGKEEEREGVTFKPVGGNAVFWENMKADGTGYPESWHAGLPVKSGVKIGLNIWSWYQEGLRPEGI</sequence>
<keyword evidence="5" id="KW-0408">Iron</keyword>
<dbReference type="Proteomes" id="UP000800093">
    <property type="component" value="Unassembled WGS sequence"/>
</dbReference>
<feature type="domain" description="Prolyl 4-hydroxylase alpha subunit" evidence="6">
    <location>
        <begin position="8"/>
        <end position="175"/>
    </location>
</feature>
<dbReference type="InterPro" id="IPR044862">
    <property type="entry name" value="Pro_4_hyd_alph_FE2OG_OXY"/>
</dbReference>
<comment type="cofactor">
    <cofactor evidence="1">
        <name>L-ascorbate</name>
        <dbReference type="ChEBI" id="CHEBI:38290"/>
    </cofactor>
</comment>
<keyword evidence="3" id="KW-0223">Dioxygenase</keyword>
<dbReference type="InterPro" id="IPR045054">
    <property type="entry name" value="P4HA-like"/>
</dbReference>
<evidence type="ECO:0000256" key="3">
    <source>
        <dbReference type="ARBA" id="ARBA00022964"/>
    </source>
</evidence>